<proteinExistence type="inferred from homology"/>
<keyword evidence="11" id="KW-1185">Reference proteome</keyword>
<evidence type="ECO:0000313" key="10">
    <source>
        <dbReference type="EMBL" id="MEB4590897.1"/>
    </source>
</evidence>
<feature type="transmembrane region" description="Helical" evidence="8">
    <location>
        <begin position="78"/>
        <end position="97"/>
    </location>
</feature>
<dbReference type="NCBIfam" id="TIGR00710">
    <property type="entry name" value="efflux_Bcr_CflA"/>
    <property type="match status" value="1"/>
</dbReference>
<dbReference type="SUPFAM" id="SSF103473">
    <property type="entry name" value="MFS general substrate transporter"/>
    <property type="match status" value="1"/>
</dbReference>
<gene>
    <name evidence="10" type="ORF">VSS37_07905</name>
</gene>
<comment type="subcellular location">
    <subcellularLocation>
        <location evidence="8">Cell inner membrane</location>
        <topology evidence="8">Multi-pass membrane protein</topology>
    </subcellularLocation>
    <subcellularLocation>
        <location evidence="1">Cell membrane</location>
        <topology evidence="1">Multi-pass membrane protein</topology>
    </subcellularLocation>
</comment>
<feature type="transmembrane region" description="Helical" evidence="8">
    <location>
        <begin position="136"/>
        <end position="155"/>
    </location>
</feature>
<dbReference type="CDD" id="cd17320">
    <property type="entry name" value="MFS_MdfA_MDR_like"/>
    <property type="match status" value="1"/>
</dbReference>
<dbReference type="InterPro" id="IPR020846">
    <property type="entry name" value="MFS_dom"/>
</dbReference>
<keyword evidence="6 8" id="KW-1133">Transmembrane helix</keyword>
<keyword evidence="5 8" id="KW-0812">Transmembrane</keyword>
<keyword evidence="7 8" id="KW-0472">Membrane</keyword>
<organism evidence="10 11">
    <name type="scientific">Candidatus Thiothrix phosphatis</name>
    <dbReference type="NCBI Taxonomy" id="3112415"/>
    <lineage>
        <taxon>Bacteria</taxon>
        <taxon>Pseudomonadati</taxon>
        <taxon>Pseudomonadota</taxon>
        <taxon>Gammaproteobacteria</taxon>
        <taxon>Thiotrichales</taxon>
        <taxon>Thiotrichaceae</taxon>
        <taxon>Thiothrix</taxon>
    </lineage>
</organism>
<sequence>MPTKLPRFGEFIALIAMLSSLTALAIDTMLPALAAIGHDLGVQHANDPQLIISSLFLGLACGQVLFGPLSDATGRKPLMYVGLGIFMLGSLIAMLAQDFSHMLVGRVLQGLGTSAPRVLTIALVRDCYAGRAMAQVMSFTMSIFILVPMLAPSLGQGLLLLAGWRSIFTTFLVLALVAATWFLLRMPETLPPDKRRPLTWRKFTQALREVLTTRTSMLFTLATGMVFGAFLGYLSSAQQILQIQYGLGKSFPLYFALLALSIGAASILNGRLVMRYGMHWLAQRAVLGFTLMSGLFLLIAYGTHGQPPLALLMAYFSLAFLSLGMLFGNLNALAMEPLGHIAGISASVIGSLSTLAAIPLGTLIGQSYDGTVLPLVLGFFALGLMASGLVLA</sequence>
<dbReference type="EMBL" id="JAYMYJ010000075">
    <property type="protein sequence ID" value="MEB4590897.1"/>
    <property type="molecule type" value="Genomic_DNA"/>
</dbReference>
<keyword evidence="3 8" id="KW-0813">Transport</keyword>
<feature type="transmembrane region" description="Helical" evidence="8">
    <location>
        <begin position="285"/>
        <end position="303"/>
    </location>
</feature>
<feature type="non-terminal residue" evidence="10">
    <location>
        <position position="392"/>
    </location>
</feature>
<dbReference type="Gene3D" id="1.20.1720.10">
    <property type="entry name" value="Multidrug resistance protein D"/>
    <property type="match status" value="1"/>
</dbReference>
<evidence type="ECO:0000256" key="8">
    <source>
        <dbReference type="RuleBase" id="RU365088"/>
    </source>
</evidence>
<comment type="similarity">
    <text evidence="2 8">Belongs to the major facilitator superfamily. Bcr/CmlA family.</text>
</comment>
<protein>
    <recommendedName>
        <fullName evidence="8">Bcr/CflA family efflux transporter</fullName>
    </recommendedName>
</protein>
<evidence type="ECO:0000256" key="5">
    <source>
        <dbReference type="ARBA" id="ARBA00022692"/>
    </source>
</evidence>
<evidence type="ECO:0000256" key="4">
    <source>
        <dbReference type="ARBA" id="ARBA00022475"/>
    </source>
</evidence>
<evidence type="ECO:0000256" key="7">
    <source>
        <dbReference type="ARBA" id="ARBA00023136"/>
    </source>
</evidence>
<dbReference type="PANTHER" id="PTHR23502:SF132">
    <property type="entry name" value="POLYAMINE TRANSPORTER 2-RELATED"/>
    <property type="match status" value="1"/>
</dbReference>
<comment type="caution">
    <text evidence="8">Lacks conserved residue(s) required for the propagation of feature annotation.</text>
</comment>
<dbReference type="InterPro" id="IPR004812">
    <property type="entry name" value="Efflux_drug-R_Bcr/CmlA"/>
</dbReference>
<name>A0ABU6CWI0_9GAMM</name>
<keyword evidence="8" id="KW-0997">Cell inner membrane</keyword>
<dbReference type="InterPro" id="IPR011701">
    <property type="entry name" value="MFS"/>
</dbReference>
<dbReference type="InterPro" id="IPR036259">
    <property type="entry name" value="MFS_trans_sf"/>
</dbReference>
<reference evidence="11" key="1">
    <citation type="submission" date="2023-07" db="EMBL/GenBank/DDBJ databases">
        <title>The carbon used by Thiothrix.</title>
        <authorList>
            <person name="Chen L."/>
        </authorList>
    </citation>
    <scope>NUCLEOTIDE SEQUENCE [LARGE SCALE GENOMIC DNA]</scope>
</reference>
<evidence type="ECO:0000256" key="1">
    <source>
        <dbReference type="ARBA" id="ARBA00004651"/>
    </source>
</evidence>
<feature type="transmembrane region" description="Helical" evidence="8">
    <location>
        <begin position="309"/>
        <end position="328"/>
    </location>
</feature>
<feature type="transmembrane region" description="Helical" evidence="8">
    <location>
        <begin position="372"/>
        <end position="391"/>
    </location>
</feature>
<comment type="caution">
    <text evidence="10">The sequence shown here is derived from an EMBL/GenBank/DDBJ whole genome shotgun (WGS) entry which is preliminary data.</text>
</comment>
<keyword evidence="4" id="KW-1003">Cell membrane</keyword>
<dbReference type="PROSITE" id="PS50850">
    <property type="entry name" value="MFS"/>
    <property type="match status" value="1"/>
</dbReference>
<evidence type="ECO:0000313" key="11">
    <source>
        <dbReference type="Proteomes" id="UP001308005"/>
    </source>
</evidence>
<evidence type="ECO:0000256" key="6">
    <source>
        <dbReference type="ARBA" id="ARBA00022989"/>
    </source>
</evidence>
<evidence type="ECO:0000256" key="3">
    <source>
        <dbReference type="ARBA" id="ARBA00022448"/>
    </source>
</evidence>
<feature type="transmembrane region" description="Helical" evidence="8">
    <location>
        <begin position="253"/>
        <end position="273"/>
    </location>
</feature>
<feature type="transmembrane region" description="Helical" evidence="8">
    <location>
        <begin position="50"/>
        <end position="66"/>
    </location>
</feature>
<feature type="transmembrane region" description="Helical" evidence="8">
    <location>
        <begin position="211"/>
        <end position="233"/>
    </location>
</feature>
<feature type="transmembrane region" description="Helical" evidence="8">
    <location>
        <begin position="340"/>
        <end position="360"/>
    </location>
</feature>
<feature type="domain" description="Major facilitator superfamily (MFS) profile" evidence="9">
    <location>
        <begin position="11"/>
        <end position="392"/>
    </location>
</feature>
<dbReference type="Pfam" id="PF07690">
    <property type="entry name" value="MFS_1"/>
    <property type="match status" value="1"/>
</dbReference>
<dbReference type="RefSeq" id="WP_324694287.1">
    <property type="nucleotide sequence ID" value="NZ_JAYMYJ010000075.1"/>
</dbReference>
<accession>A0ABU6CWI0</accession>
<feature type="transmembrane region" description="Helical" evidence="8">
    <location>
        <begin position="167"/>
        <end position="186"/>
    </location>
</feature>
<evidence type="ECO:0000256" key="2">
    <source>
        <dbReference type="ARBA" id="ARBA00006236"/>
    </source>
</evidence>
<dbReference type="PANTHER" id="PTHR23502">
    <property type="entry name" value="MAJOR FACILITATOR SUPERFAMILY"/>
    <property type="match status" value="1"/>
</dbReference>
<dbReference type="Proteomes" id="UP001308005">
    <property type="component" value="Unassembled WGS sequence"/>
</dbReference>
<evidence type="ECO:0000259" key="9">
    <source>
        <dbReference type="PROSITE" id="PS50850"/>
    </source>
</evidence>